<comment type="caution">
    <text evidence="2">The sequence shown here is derived from an EMBL/GenBank/DDBJ whole genome shotgun (WGS) entry which is preliminary data.</text>
</comment>
<proteinExistence type="predicted"/>
<reference evidence="2 3" key="1">
    <citation type="submission" date="2018-12" db="EMBL/GenBank/DDBJ databases">
        <title>Venturia inaequalis Genome Resource.</title>
        <authorList>
            <person name="Lichtner F.J."/>
        </authorList>
    </citation>
    <scope>NUCLEOTIDE SEQUENCE [LARGE SCALE GENOMIC DNA]</scope>
    <source>
        <strain evidence="2 3">120213</strain>
    </source>
</reference>
<feature type="compositionally biased region" description="Low complexity" evidence="1">
    <location>
        <begin position="403"/>
        <end position="449"/>
    </location>
</feature>
<feature type="compositionally biased region" description="Basic and acidic residues" evidence="1">
    <location>
        <begin position="287"/>
        <end position="300"/>
    </location>
</feature>
<feature type="region of interest" description="Disordered" evidence="1">
    <location>
        <begin position="386"/>
        <end position="485"/>
    </location>
</feature>
<organism evidence="2 3">
    <name type="scientific">Venturia inaequalis</name>
    <name type="common">Apple scab fungus</name>
    <dbReference type="NCBI Taxonomy" id="5025"/>
    <lineage>
        <taxon>Eukaryota</taxon>
        <taxon>Fungi</taxon>
        <taxon>Dikarya</taxon>
        <taxon>Ascomycota</taxon>
        <taxon>Pezizomycotina</taxon>
        <taxon>Dothideomycetes</taxon>
        <taxon>Pleosporomycetidae</taxon>
        <taxon>Venturiales</taxon>
        <taxon>Venturiaceae</taxon>
        <taxon>Venturia</taxon>
    </lineage>
</organism>
<name>A0A8H3YUE9_VENIN</name>
<protein>
    <submittedName>
        <fullName evidence="2">Uncharacterized protein</fullName>
    </submittedName>
</protein>
<evidence type="ECO:0000256" key="1">
    <source>
        <dbReference type="SAM" id="MobiDB-lite"/>
    </source>
</evidence>
<feature type="region of interest" description="Disordered" evidence="1">
    <location>
        <begin position="287"/>
        <end position="338"/>
    </location>
</feature>
<feature type="region of interest" description="Disordered" evidence="1">
    <location>
        <begin position="708"/>
        <end position="746"/>
    </location>
</feature>
<dbReference type="Proteomes" id="UP000447873">
    <property type="component" value="Unassembled WGS sequence"/>
</dbReference>
<sequence>MFNESNALVLDTEERGARLSFALYEFSANVSSAMGDVDRLAKGVNLLALGLRQAGDGVNKYGTLSSAEAWNTVRHVSVLCQEAYEEIERMVPIQRLQDAQKMGGLGGDIALAARLRSELDWNVLAKSKARFLLGYIEALRLTLSVMSQTLYTANAIALSRRDRNQVHDSLVCTQRLQMETLIIEQQRSLLRMCRSFDQFRHKVDNAPLAVTHNNSPQSMELIRREDGPNPRALEAYQEPSLLQIHQPQSDIDDLARVRIVSRSFVDDLLHRWTSLPGIIDGVRKIEQHGESRDDDPKRIDMAPTRDQANMGRLLRRNSNYQPAVAESEIDSEDENATRRPKFRLNTAGPVLHQVDDLLPAAGISAAIVAPGEQLLSPQHAQSWSAGAGTYFPSSHGPSRPRQSSSFSSSSASCSTINSPRASSSSINSPRHSFSSMSGSVSSSPPSSTSDIFPPRSANGFQSDMPFFPPPPTHAVQPAPQSQQRPPIPWRIRVNQEYWDYRDALQIASNTRMDLRTAIKEFKAVTEIMSDHVTRAAVKERGFEFTRIRIPIDVSRSEGRTRTEMASCLCIDGALGFNDIKALVQRTEEMRADDELDDPRRRENEKRRGERGQPPPSRKRSVSSQQAGTVRPPPPERSQTAPMLREPSASLPSTANGLILPLALVTPGPTTATQPENDEALLPAGKEKEMTTTPAKAPIQHANQPVITLPHTPHQETNPHQEINPPPTTTTTPQTDDKAEETQEGEW</sequence>
<gene>
    <name evidence="2" type="ORF">EG328_005075</name>
</gene>
<feature type="compositionally biased region" description="Polar residues" evidence="1">
    <location>
        <begin position="391"/>
        <end position="402"/>
    </location>
</feature>
<evidence type="ECO:0000313" key="2">
    <source>
        <dbReference type="EMBL" id="KAE9972338.1"/>
    </source>
</evidence>
<dbReference type="AlphaFoldDB" id="A0A8H3YUE9"/>
<accession>A0A8H3YUE9</accession>
<evidence type="ECO:0000313" key="3">
    <source>
        <dbReference type="Proteomes" id="UP000447873"/>
    </source>
</evidence>
<feature type="region of interest" description="Disordered" evidence="1">
    <location>
        <begin position="588"/>
        <end position="653"/>
    </location>
</feature>
<feature type="compositionally biased region" description="Basic and acidic residues" evidence="1">
    <location>
        <begin position="597"/>
        <end position="610"/>
    </location>
</feature>
<dbReference type="EMBL" id="WNWS01000272">
    <property type="protein sequence ID" value="KAE9972338.1"/>
    <property type="molecule type" value="Genomic_DNA"/>
</dbReference>